<dbReference type="InterPro" id="IPR025287">
    <property type="entry name" value="WAK_GUB"/>
</dbReference>
<feature type="binding site" evidence="12">
    <location>
        <position position="350"/>
    </location>
    <ligand>
        <name>ATP</name>
        <dbReference type="ChEBI" id="CHEBI:30616"/>
    </ligand>
</feature>
<dbReference type="GO" id="GO:0016020">
    <property type="term" value="C:membrane"/>
    <property type="evidence" value="ECO:0007669"/>
    <property type="project" value="UniProtKB-SubCell"/>
</dbReference>
<keyword evidence="9 13" id="KW-1133">Transmembrane helix</keyword>
<evidence type="ECO:0000256" key="9">
    <source>
        <dbReference type="ARBA" id="ARBA00022989"/>
    </source>
</evidence>
<evidence type="ECO:0000256" key="3">
    <source>
        <dbReference type="ARBA" id="ARBA00022679"/>
    </source>
</evidence>
<evidence type="ECO:0000256" key="7">
    <source>
        <dbReference type="ARBA" id="ARBA00022777"/>
    </source>
</evidence>
<dbReference type="Pfam" id="PF13947">
    <property type="entry name" value="GUB_WAK_bind"/>
    <property type="match status" value="1"/>
</dbReference>
<dbReference type="eggNOG" id="KOG1187">
    <property type="taxonomic scope" value="Eukaryota"/>
</dbReference>
<comment type="subcellular location">
    <subcellularLocation>
        <location evidence="1">Membrane</location>
        <topology evidence="1">Single-pass type I membrane protein</topology>
    </subcellularLocation>
</comment>
<evidence type="ECO:0000256" key="10">
    <source>
        <dbReference type="ARBA" id="ARBA00023136"/>
    </source>
</evidence>
<dbReference type="InterPro" id="IPR017441">
    <property type="entry name" value="Protein_kinase_ATP_BS"/>
</dbReference>
<evidence type="ECO:0000256" key="12">
    <source>
        <dbReference type="PROSITE-ProRule" id="PRU10141"/>
    </source>
</evidence>
<dbReference type="InterPro" id="IPR011009">
    <property type="entry name" value="Kinase-like_dom_sf"/>
</dbReference>
<dbReference type="PANTHER" id="PTHR27009">
    <property type="entry name" value="RUST RESISTANCE KINASE LR10-RELATED"/>
    <property type="match status" value="1"/>
</dbReference>
<proteinExistence type="predicted"/>
<dbReference type="Pfam" id="PF00069">
    <property type="entry name" value="Pkinase"/>
    <property type="match status" value="1"/>
</dbReference>
<dbReference type="Proteomes" id="UP000026915">
    <property type="component" value="Chromosome 4"/>
</dbReference>
<evidence type="ECO:0000313" key="16">
    <source>
        <dbReference type="EMBL" id="EOY04142.1"/>
    </source>
</evidence>
<name>A0A061EIB0_THECC</name>
<evidence type="ECO:0000256" key="14">
    <source>
        <dbReference type="SAM" id="SignalP"/>
    </source>
</evidence>
<evidence type="ECO:0000256" key="11">
    <source>
        <dbReference type="ARBA" id="ARBA00023180"/>
    </source>
</evidence>
<evidence type="ECO:0000256" key="13">
    <source>
        <dbReference type="SAM" id="Phobius"/>
    </source>
</evidence>
<keyword evidence="7 16" id="KW-0418">Kinase</keyword>
<dbReference type="Gene3D" id="3.30.200.20">
    <property type="entry name" value="Phosphorylase Kinase, domain 1"/>
    <property type="match status" value="1"/>
</dbReference>
<dbReference type="EMBL" id="CM001882">
    <property type="protein sequence ID" value="EOY04142.1"/>
    <property type="molecule type" value="Genomic_DNA"/>
</dbReference>
<keyword evidence="8 12" id="KW-0067">ATP-binding</keyword>
<dbReference type="HOGENOM" id="CLU_000288_115_3_1"/>
<feature type="chain" id="PRO_5001597477" evidence="14">
    <location>
        <begin position="35"/>
        <end position="640"/>
    </location>
</feature>
<dbReference type="PROSITE" id="PS00107">
    <property type="entry name" value="PROTEIN_KINASE_ATP"/>
    <property type="match status" value="1"/>
</dbReference>
<keyword evidence="3" id="KW-0808">Transferase</keyword>
<sequence length="640" mass="71129">MSASAMHHLHIRAAFLFVLLVTIFLSIQAPVCLGSDYEKFAGCNETFHCGIIENISSPFRQRGSPEYCGQPGFELFCEDGKPMITIMSQSYQILEFNMSLKALTVARTDYLYSLCPKHLVNTSLGLGPFHSAWNNKQIILYYGCRSPVANQSTELSDRQFHCTINGTDVLGYFAIPSALGNLSATVSDALASCRSSVFVPAFASVVQYLEYNSNSTNLNVALANGFGLEWTIANDSPGSSDGINLKLKLIIGLAVAAATIIVAGVVVVTFRLKNISLSRGMFMNFNQGKRNDRERIEAFILQYGSELTPKRYSYADIMKITKSFKDELGEGGFGAVYKGKLPDGRLVAVKVLRESKGDGEEFINEVASISRTSHVNIVPFLGFCYEGSMRALIYEFMPNGSLDKFICHQGLPREIHHLELKTLYEIAIGIARGLEYLHGGCNTRILHFDIKPHNILLDENFCPKISDFGLAKLCELKQSMLSMISARGTIGYIAPEFLCRSFGRVSHKSDVYSYGMMVLEMFGEKKDVHIEGSETSEMNFPLQIYEHLEQGADLNLKGITVDDEEITRKMIIVSLWCIQTNPSDRPSMTKVLEMLQGSIQSLGKPPRPLLYSPARSPQNSSTKTLFSQTFVMDNSQSEFF</sequence>
<dbReference type="SUPFAM" id="SSF56112">
    <property type="entry name" value="Protein kinase-like (PK-like)"/>
    <property type="match status" value="1"/>
</dbReference>
<dbReference type="InterPro" id="IPR008271">
    <property type="entry name" value="Ser/Thr_kinase_AS"/>
</dbReference>
<dbReference type="OMA" id="RSSNMEW"/>
<evidence type="ECO:0000313" key="17">
    <source>
        <dbReference type="Proteomes" id="UP000026915"/>
    </source>
</evidence>
<organism evidence="16 17">
    <name type="scientific">Theobroma cacao</name>
    <name type="common">Cacao</name>
    <name type="synonym">Cocoa</name>
    <dbReference type="NCBI Taxonomy" id="3641"/>
    <lineage>
        <taxon>Eukaryota</taxon>
        <taxon>Viridiplantae</taxon>
        <taxon>Streptophyta</taxon>
        <taxon>Embryophyta</taxon>
        <taxon>Tracheophyta</taxon>
        <taxon>Spermatophyta</taxon>
        <taxon>Magnoliopsida</taxon>
        <taxon>eudicotyledons</taxon>
        <taxon>Gunneridae</taxon>
        <taxon>Pentapetalae</taxon>
        <taxon>rosids</taxon>
        <taxon>malvids</taxon>
        <taxon>Malvales</taxon>
        <taxon>Malvaceae</taxon>
        <taxon>Byttnerioideae</taxon>
        <taxon>Theobroma</taxon>
    </lineage>
</organism>
<accession>A0A061EIB0</accession>
<evidence type="ECO:0000256" key="6">
    <source>
        <dbReference type="ARBA" id="ARBA00022741"/>
    </source>
</evidence>
<evidence type="ECO:0000256" key="5">
    <source>
        <dbReference type="ARBA" id="ARBA00022729"/>
    </source>
</evidence>
<keyword evidence="2" id="KW-0723">Serine/threonine-protein kinase</keyword>
<dbReference type="PROSITE" id="PS00108">
    <property type="entry name" value="PROTEIN_KINASE_ST"/>
    <property type="match status" value="1"/>
</dbReference>
<dbReference type="FunFam" id="1.10.510.10:FF:000590">
    <property type="entry name" value="PR5-like receptor kinase"/>
    <property type="match status" value="1"/>
</dbReference>
<dbReference type="InterPro" id="IPR045874">
    <property type="entry name" value="LRK10/LRL21-25-like"/>
</dbReference>
<dbReference type="FunFam" id="3.30.200.20:FF:000178">
    <property type="entry name" value="serine/threonine-protein kinase PBS1-like"/>
    <property type="match status" value="1"/>
</dbReference>
<dbReference type="GO" id="GO:0005524">
    <property type="term" value="F:ATP binding"/>
    <property type="evidence" value="ECO:0007669"/>
    <property type="project" value="UniProtKB-UniRule"/>
</dbReference>
<dbReference type="InterPro" id="IPR000719">
    <property type="entry name" value="Prot_kinase_dom"/>
</dbReference>
<evidence type="ECO:0000256" key="8">
    <source>
        <dbReference type="ARBA" id="ARBA00022840"/>
    </source>
</evidence>
<feature type="signal peptide" evidence="14">
    <location>
        <begin position="1"/>
        <end position="34"/>
    </location>
</feature>
<dbReference type="AlphaFoldDB" id="A0A061EIB0"/>
<dbReference type="PROSITE" id="PS50011">
    <property type="entry name" value="PROTEIN_KINASE_DOM"/>
    <property type="match status" value="1"/>
</dbReference>
<gene>
    <name evidence="16" type="ORF">TCM_019398</name>
</gene>
<dbReference type="FunCoup" id="A0A061EIB0">
    <property type="interactions" value="495"/>
</dbReference>
<dbReference type="CDD" id="cd14066">
    <property type="entry name" value="STKc_IRAK"/>
    <property type="match status" value="1"/>
</dbReference>
<reference evidence="16 17" key="1">
    <citation type="journal article" date="2013" name="Genome Biol.">
        <title>The genome sequence of the most widely cultivated cacao type and its use to identify candidate genes regulating pod color.</title>
        <authorList>
            <person name="Motamayor J.C."/>
            <person name="Mockaitis K."/>
            <person name="Schmutz J."/>
            <person name="Haiminen N."/>
            <person name="Iii D.L."/>
            <person name="Cornejo O."/>
            <person name="Findley S.D."/>
            <person name="Zheng P."/>
            <person name="Utro F."/>
            <person name="Royaert S."/>
            <person name="Saski C."/>
            <person name="Jenkins J."/>
            <person name="Podicheti R."/>
            <person name="Zhao M."/>
            <person name="Scheffler B.E."/>
            <person name="Stack J.C."/>
            <person name="Feltus F.A."/>
            <person name="Mustiga G.M."/>
            <person name="Amores F."/>
            <person name="Phillips W."/>
            <person name="Marelli J.P."/>
            <person name="May G.D."/>
            <person name="Shapiro H."/>
            <person name="Ma J."/>
            <person name="Bustamante C.D."/>
            <person name="Schnell R.J."/>
            <person name="Main D."/>
            <person name="Gilbert D."/>
            <person name="Parida L."/>
            <person name="Kuhn D.N."/>
        </authorList>
    </citation>
    <scope>NUCLEOTIDE SEQUENCE [LARGE SCALE GENOMIC DNA]</scope>
    <source>
        <strain evidence="17">cv. Matina 1-6</strain>
    </source>
</reference>
<feature type="domain" description="Protein kinase" evidence="15">
    <location>
        <begin position="322"/>
        <end position="610"/>
    </location>
</feature>
<keyword evidence="10 13" id="KW-0472">Membrane</keyword>
<dbReference type="Gramene" id="EOY04142">
    <property type="protein sequence ID" value="EOY04142"/>
    <property type="gene ID" value="TCM_019398"/>
</dbReference>
<keyword evidence="11" id="KW-0325">Glycoprotein</keyword>
<keyword evidence="17" id="KW-1185">Reference proteome</keyword>
<dbReference type="GO" id="GO:0004674">
    <property type="term" value="F:protein serine/threonine kinase activity"/>
    <property type="evidence" value="ECO:0007669"/>
    <property type="project" value="UniProtKB-KW"/>
</dbReference>
<protein>
    <submittedName>
        <fullName evidence="16">Kinase superfamily protein, putative</fullName>
    </submittedName>
</protein>
<keyword evidence="4 13" id="KW-0812">Transmembrane</keyword>
<evidence type="ECO:0000256" key="1">
    <source>
        <dbReference type="ARBA" id="ARBA00004479"/>
    </source>
</evidence>
<keyword evidence="6 12" id="KW-0547">Nucleotide-binding</keyword>
<dbReference type="GO" id="GO:0030247">
    <property type="term" value="F:polysaccharide binding"/>
    <property type="evidence" value="ECO:0007669"/>
    <property type="project" value="InterPro"/>
</dbReference>
<evidence type="ECO:0000256" key="2">
    <source>
        <dbReference type="ARBA" id="ARBA00022527"/>
    </source>
</evidence>
<evidence type="ECO:0000256" key="4">
    <source>
        <dbReference type="ARBA" id="ARBA00022692"/>
    </source>
</evidence>
<dbReference type="SMART" id="SM00220">
    <property type="entry name" value="S_TKc"/>
    <property type="match status" value="1"/>
</dbReference>
<evidence type="ECO:0000259" key="15">
    <source>
        <dbReference type="PROSITE" id="PS50011"/>
    </source>
</evidence>
<feature type="transmembrane region" description="Helical" evidence="13">
    <location>
        <begin position="249"/>
        <end position="272"/>
    </location>
</feature>
<dbReference type="Gene3D" id="1.10.510.10">
    <property type="entry name" value="Transferase(Phosphotransferase) domain 1"/>
    <property type="match status" value="1"/>
</dbReference>
<keyword evidence="5 14" id="KW-0732">Signal</keyword>
<dbReference type="InParanoid" id="A0A061EIB0"/>